<organism evidence="2 3">
    <name type="scientific">Legionella maioricensis</name>
    <dbReference type="NCBI Taxonomy" id="2896528"/>
    <lineage>
        <taxon>Bacteria</taxon>
        <taxon>Pseudomonadati</taxon>
        <taxon>Pseudomonadota</taxon>
        <taxon>Gammaproteobacteria</taxon>
        <taxon>Legionellales</taxon>
        <taxon>Legionellaceae</taxon>
        <taxon>Legionella</taxon>
    </lineage>
</organism>
<keyword evidence="3" id="KW-1185">Reference proteome</keyword>
<accession>A0A9X2CZ67</accession>
<protein>
    <submittedName>
        <fullName evidence="2">Lpg0189 family type II secretion system effector</fullName>
    </submittedName>
</protein>
<name>A0A9X2CZ67_9GAMM</name>
<feature type="chain" id="PRO_5040931453" evidence="1">
    <location>
        <begin position="24"/>
        <end position="290"/>
    </location>
</feature>
<evidence type="ECO:0000256" key="1">
    <source>
        <dbReference type="SAM" id="SignalP"/>
    </source>
</evidence>
<keyword evidence="1" id="KW-0732">Signal</keyword>
<sequence>MRHKYFLLPVLLPLCAFSQSKIASDTDTMIFSNNPVDKNTIVRSYSNEFEFNHDKQFERSIDYPTQVIRLSGSLENYQLDCDQVNKQIDETIVQNITPDKFTINMFIICTYDPETNLATEFTLHSYFDPLDDKAIDFLNSYLSEYNGTDFLGTKLKIESAKGMIISLNVIAGIKKNPNAPLFIEYRKDRSNFYFKSNYDMKNKLLADVYHNFFSNDPEKVLPFLNKWLYSYADTLYRAVLRDSNYVELQPERIFLMDNGNEIFVSDLKYYFAHNCTKYKNQRCLKQESSL</sequence>
<proteinExistence type="predicted"/>
<dbReference type="InterPro" id="IPR056213">
    <property type="entry name" value="NttE-like"/>
</dbReference>
<dbReference type="AlphaFoldDB" id="A0A9X2CZ67"/>
<dbReference type="RefSeq" id="WP_250423518.1">
    <property type="nucleotide sequence ID" value="NZ_JAJKBJ010000004.1"/>
</dbReference>
<dbReference type="Proteomes" id="UP001139721">
    <property type="component" value="Unassembled WGS sequence"/>
</dbReference>
<dbReference type="CDD" id="cd21108">
    <property type="entry name" value="Lpg0189-like"/>
    <property type="match status" value="1"/>
</dbReference>
<dbReference type="Pfam" id="PF24274">
    <property type="entry name" value="NttE"/>
    <property type="match status" value="1"/>
</dbReference>
<evidence type="ECO:0000313" key="3">
    <source>
        <dbReference type="Proteomes" id="UP001139721"/>
    </source>
</evidence>
<gene>
    <name evidence="2" type="ORF">LOX96_04960</name>
</gene>
<comment type="caution">
    <text evidence="2">The sequence shown here is derived from an EMBL/GenBank/DDBJ whole genome shotgun (WGS) entry which is preliminary data.</text>
</comment>
<reference evidence="2" key="1">
    <citation type="submission" date="2021-11" db="EMBL/GenBank/DDBJ databases">
        <title>Legionella maioricencis sp. nov., a new species isolated from hot water samples in Mallorca.</title>
        <authorList>
            <person name="Crespi S."/>
            <person name="Drasar V."/>
            <person name="Salva-Serra F."/>
            <person name="Jaen-Luchoro D."/>
            <person name="Pineiro-Iglesias B."/>
            <person name="Aliaga F."/>
            <person name="Fernandez-Juarez V."/>
            <person name="Coll G."/>
            <person name="Moore E.R.B."/>
            <person name="Bennasar-Figueras A."/>
        </authorList>
    </citation>
    <scope>NUCLEOTIDE SEQUENCE</scope>
    <source>
        <strain evidence="2">HCPI-6</strain>
    </source>
</reference>
<evidence type="ECO:0000313" key="2">
    <source>
        <dbReference type="EMBL" id="MCL9683431.1"/>
    </source>
</evidence>
<dbReference type="EMBL" id="JAJKBJ010000004">
    <property type="protein sequence ID" value="MCL9683431.1"/>
    <property type="molecule type" value="Genomic_DNA"/>
</dbReference>
<feature type="signal peptide" evidence="1">
    <location>
        <begin position="1"/>
        <end position="23"/>
    </location>
</feature>
<dbReference type="NCBIfam" id="NF037977">
    <property type="entry name" value="Lpg0189_fam"/>
    <property type="match status" value="1"/>
</dbReference>